<evidence type="ECO:0000313" key="3">
    <source>
        <dbReference type="Proteomes" id="UP000015105"/>
    </source>
</evidence>
<evidence type="ECO:0000256" key="1">
    <source>
        <dbReference type="SAM" id="MobiDB-lite"/>
    </source>
</evidence>
<feature type="region of interest" description="Disordered" evidence="1">
    <location>
        <begin position="1"/>
        <end position="20"/>
    </location>
</feature>
<reference evidence="2" key="5">
    <citation type="journal article" date="2021" name="G3 (Bethesda)">
        <title>Aegilops tauschii genome assembly Aet v5.0 features greater sequence contiguity and improved annotation.</title>
        <authorList>
            <person name="Wang L."/>
            <person name="Zhu T."/>
            <person name="Rodriguez J.C."/>
            <person name="Deal K.R."/>
            <person name="Dubcovsky J."/>
            <person name="McGuire P.E."/>
            <person name="Lux T."/>
            <person name="Spannagl M."/>
            <person name="Mayer K.F.X."/>
            <person name="Baldrich P."/>
            <person name="Meyers B.C."/>
            <person name="Huo N."/>
            <person name="Gu Y.Q."/>
            <person name="Zhou H."/>
            <person name="Devos K.M."/>
            <person name="Bennetzen J.L."/>
            <person name="Unver T."/>
            <person name="Budak H."/>
            <person name="Gulick P.J."/>
            <person name="Galiba G."/>
            <person name="Kalapos B."/>
            <person name="Nelson D.R."/>
            <person name="Li P."/>
            <person name="You F.M."/>
            <person name="Luo M.C."/>
            <person name="Dvorak J."/>
        </authorList>
    </citation>
    <scope>NUCLEOTIDE SEQUENCE [LARGE SCALE GENOMIC DNA]</scope>
    <source>
        <strain evidence="2">cv. AL8/78</strain>
    </source>
</reference>
<sequence>LSPYKSPVSPYPSPDLDADRRYRYSSSSRTRLIIFFYHLLASTTKRPGAEQSQPAGKNLPAPMSVRVASPATAGEKAMAPTAWPYLEYMAQWERQVERRQLFLRSYHFSRDAEVS</sequence>
<dbReference type="Gramene" id="AET5Gv21129400.3">
    <property type="protein sequence ID" value="AET5Gv21129400.3"/>
    <property type="gene ID" value="AET5Gv21129400"/>
</dbReference>
<reference evidence="3" key="2">
    <citation type="journal article" date="2017" name="Nat. Plants">
        <title>The Aegilops tauschii genome reveals multiple impacts of transposons.</title>
        <authorList>
            <person name="Zhao G."/>
            <person name="Zou C."/>
            <person name="Li K."/>
            <person name="Wang K."/>
            <person name="Li T."/>
            <person name="Gao L."/>
            <person name="Zhang X."/>
            <person name="Wang H."/>
            <person name="Yang Z."/>
            <person name="Liu X."/>
            <person name="Jiang W."/>
            <person name="Mao L."/>
            <person name="Kong X."/>
            <person name="Jiao Y."/>
            <person name="Jia J."/>
        </authorList>
    </citation>
    <scope>NUCLEOTIDE SEQUENCE [LARGE SCALE GENOMIC DNA]</scope>
    <source>
        <strain evidence="3">cv. AL8/78</strain>
    </source>
</reference>
<dbReference type="AlphaFoldDB" id="A0A453MCD1"/>
<name>A0A453MCD1_AEGTS</name>
<accession>A0A453MCD1</accession>
<proteinExistence type="predicted"/>
<evidence type="ECO:0000313" key="2">
    <source>
        <dbReference type="EnsemblPlants" id="AET5Gv21129400.3"/>
    </source>
</evidence>
<reference evidence="2" key="4">
    <citation type="submission" date="2019-03" db="UniProtKB">
        <authorList>
            <consortium name="EnsemblPlants"/>
        </authorList>
    </citation>
    <scope>IDENTIFICATION</scope>
</reference>
<dbReference type="EnsemblPlants" id="AET5Gv21129400.3">
    <property type="protein sequence ID" value="AET5Gv21129400.3"/>
    <property type="gene ID" value="AET5Gv21129400"/>
</dbReference>
<dbReference type="Proteomes" id="UP000015105">
    <property type="component" value="Chromosome 5D"/>
</dbReference>
<keyword evidence="3" id="KW-1185">Reference proteome</keyword>
<organism evidence="2 3">
    <name type="scientific">Aegilops tauschii subsp. strangulata</name>
    <name type="common">Goatgrass</name>
    <dbReference type="NCBI Taxonomy" id="200361"/>
    <lineage>
        <taxon>Eukaryota</taxon>
        <taxon>Viridiplantae</taxon>
        <taxon>Streptophyta</taxon>
        <taxon>Embryophyta</taxon>
        <taxon>Tracheophyta</taxon>
        <taxon>Spermatophyta</taxon>
        <taxon>Magnoliopsida</taxon>
        <taxon>Liliopsida</taxon>
        <taxon>Poales</taxon>
        <taxon>Poaceae</taxon>
        <taxon>BOP clade</taxon>
        <taxon>Pooideae</taxon>
        <taxon>Triticodae</taxon>
        <taxon>Triticeae</taxon>
        <taxon>Triticinae</taxon>
        <taxon>Aegilops</taxon>
    </lineage>
</organism>
<protein>
    <submittedName>
        <fullName evidence="2">Uncharacterized protein</fullName>
    </submittedName>
</protein>
<reference evidence="2" key="3">
    <citation type="journal article" date="2017" name="Nature">
        <title>Genome sequence of the progenitor of the wheat D genome Aegilops tauschii.</title>
        <authorList>
            <person name="Luo M.C."/>
            <person name="Gu Y.Q."/>
            <person name="Puiu D."/>
            <person name="Wang H."/>
            <person name="Twardziok S.O."/>
            <person name="Deal K.R."/>
            <person name="Huo N."/>
            <person name="Zhu T."/>
            <person name="Wang L."/>
            <person name="Wang Y."/>
            <person name="McGuire P.E."/>
            <person name="Liu S."/>
            <person name="Long H."/>
            <person name="Ramasamy R.K."/>
            <person name="Rodriguez J.C."/>
            <person name="Van S.L."/>
            <person name="Yuan L."/>
            <person name="Wang Z."/>
            <person name="Xia Z."/>
            <person name="Xiao L."/>
            <person name="Anderson O.D."/>
            <person name="Ouyang S."/>
            <person name="Liang Y."/>
            <person name="Zimin A.V."/>
            <person name="Pertea G."/>
            <person name="Qi P."/>
            <person name="Bennetzen J.L."/>
            <person name="Dai X."/>
            <person name="Dawson M.W."/>
            <person name="Muller H.G."/>
            <person name="Kugler K."/>
            <person name="Rivarola-Duarte L."/>
            <person name="Spannagl M."/>
            <person name="Mayer K.F.X."/>
            <person name="Lu F.H."/>
            <person name="Bevan M.W."/>
            <person name="Leroy P."/>
            <person name="Li P."/>
            <person name="You F.M."/>
            <person name="Sun Q."/>
            <person name="Liu Z."/>
            <person name="Lyons E."/>
            <person name="Wicker T."/>
            <person name="Salzberg S.L."/>
            <person name="Devos K.M."/>
            <person name="Dvorak J."/>
        </authorList>
    </citation>
    <scope>NUCLEOTIDE SEQUENCE [LARGE SCALE GENOMIC DNA]</scope>
    <source>
        <strain evidence="2">cv. AL8/78</strain>
    </source>
</reference>
<reference evidence="3" key="1">
    <citation type="journal article" date="2014" name="Science">
        <title>Ancient hybridizations among the ancestral genomes of bread wheat.</title>
        <authorList>
            <consortium name="International Wheat Genome Sequencing Consortium,"/>
            <person name="Marcussen T."/>
            <person name="Sandve S.R."/>
            <person name="Heier L."/>
            <person name="Spannagl M."/>
            <person name="Pfeifer M."/>
            <person name="Jakobsen K.S."/>
            <person name="Wulff B.B."/>
            <person name="Steuernagel B."/>
            <person name="Mayer K.F."/>
            <person name="Olsen O.A."/>
        </authorList>
    </citation>
    <scope>NUCLEOTIDE SEQUENCE [LARGE SCALE GENOMIC DNA]</scope>
    <source>
        <strain evidence="3">cv. AL8/78</strain>
    </source>
</reference>